<gene>
    <name evidence="2" type="ORF">B0H17DRAFT_310701</name>
</gene>
<dbReference type="AlphaFoldDB" id="A0AAD7G391"/>
<dbReference type="SUPFAM" id="SSF53067">
    <property type="entry name" value="Actin-like ATPase domain"/>
    <property type="match status" value="2"/>
</dbReference>
<dbReference type="InterPro" id="IPR043129">
    <property type="entry name" value="ATPase_NBD"/>
</dbReference>
<dbReference type="PRINTS" id="PR00190">
    <property type="entry name" value="ACTIN"/>
</dbReference>
<accession>A0AAD7G391</accession>
<comment type="similarity">
    <text evidence="1">Belongs to the actin family.</text>
</comment>
<dbReference type="Pfam" id="PF00022">
    <property type="entry name" value="Actin"/>
    <property type="match status" value="1"/>
</dbReference>
<dbReference type="Gene3D" id="3.90.640.10">
    <property type="entry name" value="Actin, Chain A, domain 4"/>
    <property type="match status" value="1"/>
</dbReference>
<dbReference type="SMART" id="SM00268">
    <property type="entry name" value="ACTIN"/>
    <property type="match status" value="1"/>
</dbReference>
<evidence type="ECO:0000256" key="1">
    <source>
        <dbReference type="RuleBase" id="RU000487"/>
    </source>
</evidence>
<comment type="caution">
    <text evidence="2">The sequence shown here is derived from an EMBL/GenBank/DDBJ whole genome shotgun (WGS) entry which is preliminary data.</text>
</comment>
<organism evidence="2 3">
    <name type="scientific">Mycena rosella</name>
    <name type="common">Pink bonnet</name>
    <name type="synonym">Agaricus rosellus</name>
    <dbReference type="NCBI Taxonomy" id="1033263"/>
    <lineage>
        <taxon>Eukaryota</taxon>
        <taxon>Fungi</taxon>
        <taxon>Dikarya</taxon>
        <taxon>Basidiomycota</taxon>
        <taxon>Agaricomycotina</taxon>
        <taxon>Agaricomycetes</taxon>
        <taxon>Agaricomycetidae</taxon>
        <taxon>Agaricales</taxon>
        <taxon>Marasmiineae</taxon>
        <taxon>Mycenaceae</taxon>
        <taxon>Mycena</taxon>
    </lineage>
</organism>
<sequence>MERIWHHTFYNELRVTPEERPVLLTEEPFNPKAVREKATQVMFESFCVPAFYVAMQAALSLYATGRTTDFVLDSGDGSTYAVPFYDGRVLSRMRLDVGGSSITDLLAMELPKPGYPLNDAGHEIVRDIKEKLCYVASDLGQELETAEQSPMLEKGYELPDGQIVTVGRDCFWAPEALSSPPSLVSLAPVSTRSYNSILKCDPDMQRDLYLNVVLSGGTTLLPGLCNRLEKELIELTNSKMAVKIVAPPDRKYSTWIGGSILASLSSFRDRCCSSTTSPARVSSTARDLVAFRHWWNTEMSILVQMIVYSSLSLFSPARTA</sequence>
<name>A0AAD7G391_MYCRO</name>
<dbReference type="InterPro" id="IPR004000">
    <property type="entry name" value="Actin"/>
</dbReference>
<dbReference type="FunFam" id="3.30.420.40:FF:000050">
    <property type="entry name" value="Actin, alpha skeletal muscle"/>
    <property type="match status" value="1"/>
</dbReference>
<protein>
    <submittedName>
        <fullName evidence="2">Actin family</fullName>
    </submittedName>
</protein>
<dbReference type="PANTHER" id="PTHR11937">
    <property type="entry name" value="ACTIN"/>
    <property type="match status" value="1"/>
</dbReference>
<evidence type="ECO:0000313" key="2">
    <source>
        <dbReference type="EMBL" id="KAJ7663021.1"/>
    </source>
</evidence>
<reference evidence="2" key="1">
    <citation type="submission" date="2023-03" db="EMBL/GenBank/DDBJ databases">
        <title>Massive genome expansion in bonnet fungi (Mycena s.s.) driven by repeated elements and novel gene families across ecological guilds.</title>
        <authorList>
            <consortium name="Lawrence Berkeley National Laboratory"/>
            <person name="Harder C.B."/>
            <person name="Miyauchi S."/>
            <person name="Viragh M."/>
            <person name="Kuo A."/>
            <person name="Thoen E."/>
            <person name="Andreopoulos B."/>
            <person name="Lu D."/>
            <person name="Skrede I."/>
            <person name="Drula E."/>
            <person name="Henrissat B."/>
            <person name="Morin E."/>
            <person name="Kohler A."/>
            <person name="Barry K."/>
            <person name="LaButti K."/>
            <person name="Morin E."/>
            <person name="Salamov A."/>
            <person name="Lipzen A."/>
            <person name="Mereny Z."/>
            <person name="Hegedus B."/>
            <person name="Baldrian P."/>
            <person name="Stursova M."/>
            <person name="Weitz H."/>
            <person name="Taylor A."/>
            <person name="Grigoriev I.V."/>
            <person name="Nagy L.G."/>
            <person name="Martin F."/>
            <person name="Kauserud H."/>
        </authorList>
    </citation>
    <scope>NUCLEOTIDE SEQUENCE</scope>
    <source>
        <strain evidence="2">CBHHK067</strain>
    </source>
</reference>
<dbReference type="Proteomes" id="UP001221757">
    <property type="component" value="Unassembled WGS sequence"/>
</dbReference>
<evidence type="ECO:0000313" key="3">
    <source>
        <dbReference type="Proteomes" id="UP001221757"/>
    </source>
</evidence>
<proteinExistence type="inferred from homology"/>
<dbReference type="EMBL" id="JARKIE010000235">
    <property type="protein sequence ID" value="KAJ7663021.1"/>
    <property type="molecule type" value="Genomic_DNA"/>
</dbReference>
<keyword evidence="3" id="KW-1185">Reference proteome</keyword>
<dbReference type="Gene3D" id="3.30.420.40">
    <property type="match status" value="2"/>
</dbReference>